<evidence type="ECO:0000256" key="1">
    <source>
        <dbReference type="SAM" id="MobiDB-lite"/>
    </source>
</evidence>
<proteinExistence type="predicted"/>
<feature type="compositionally biased region" description="Polar residues" evidence="1">
    <location>
        <begin position="286"/>
        <end position="298"/>
    </location>
</feature>
<accession>A0ABR1NS15</accession>
<feature type="region of interest" description="Disordered" evidence="1">
    <location>
        <begin position="277"/>
        <end position="298"/>
    </location>
</feature>
<keyword evidence="4" id="KW-1185">Reference proteome</keyword>
<gene>
    <name evidence="3" type="ORF">SLS63_012183</name>
</gene>
<evidence type="ECO:0000256" key="2">
    <source>
        <dbReference type="SAM" id="Phobius"/>
    </source>
</evidence>
<name>A0ABR1NS15_DIAER</name>
<feature type="transmembrane region" description="Helical" evidence="2">
    <location>
        <begin position="225"/>
        <end position="252"/>
    </location>
</feature>
<evidence type="ECO:0000313" key="3">
    <source>
        <dbReference type="EMBL" id="KAK7713040.1"/>
    </source>
</evidence>
<protein>
    <submittedName>
        <fullName evidence="3">Uncharacterized protein</fullName>
    </submittedName>
</protein>
<feature type="transmembrane region" description="Helical" evidence="2">
    <location>
        <begin position="187"/>
        <end position="213"/>
    </location>
</feature>
<dbReference type="Proteomes" id="UP001430848">
    <property type="component" value="Unassembled WGS sequence"/>
</dbReference>
<sequence>MPRYINFYVSSGVNIGFTAIMIVPLSVIMCISVYRARRSKDPARVATAYFKAMLPLAILWLLLYMIQGILNIVYNNTYIDGTPVYHASLRTSALGLLFSNTTDLLLIMTLAELGNGFLFCLTQTRTTLQKVVSDRWYSYLDSSLRQASRNMSFAFPVLILVWALLLLVFAAVVFHKTKRNYILKNSAALFLVAAILNLFPRLYTVISLSIFVLAEFYNFNHYETYTAILFVEPVITVWIYTIVVALIFTIVIRKRNGLWTTLQPWMDDQGPPALAANPNAKGPGEQWQQPSNNHVLGA</sequence>
<feature type="transmembrane region" description="Helical" evidence="2">
    <location>
        <begin position="153"/>
        <end position="175"/>
    </location>
</feature>
<keyword evidence="2" id="KW-1133">Transmembrane helix</keyword>
<keyword evidence="2" id="KW-0472">Membrane</keyword>
<feature type="transmembrane region" description="Helical" evidence="2">
    <location>
        <begin position="54"/>
        <end position="74"/>
    </location>
</feature>
<organism evidence="3 4">
    <name type="scientific">Diaporthe eres</name>
    <name type="common">Phomopsis oblonga</name>
    <dbReference type="NCBI Taxonomy" id="83184"/>
    <lineage>
        <taxon>Eukaryota</taxon>
        <taxon>Fungi</taxon>
        <taxon>Dikarya</taxon>
        <taxon>Ascomycota</taxon>
        <taxon>Pezizomycotina</taxon>
        <taxon>Sordariomycetes</taxon>
        <taxon>Sordariomycetidae</taxon>
        <taxon>Diaporthales</taxon>
        <taxon>Diaporthaceae</taxon>
        <taxon>Diaporthe</taxon>
        <taxon>Diaporthe eres species complex</taxon>
    </lineage>
</organism>
<comment type="caution">
    <text evidence="3">The sequence shown here is derived from an EMBL/GenBank/DDBJ whole genome shotgun (WGS) entry which is preliminary data.</text>
</comment>
<keyword evidence="2" id="KW-0812">Transmembrane</keyword>
<reference evidence="3 4" key="1">
    <citation type="submission" date="2024-02" db="EMBL/GenBank/DDBJ databases">
        <title>De novo assembly and annotation of 12 fungi associated with fruit tree decline syndrome in Ontario, Canada.</title>
        <authorList>
            <person name="Sulman M."/>
            <person name="Ellouze W."/>
            <person name="Ilyukhin E."/>
        </authorList>
    </citation>
    <scope>NUCLEOTIDE SEQUENCE [LARGE SCALE GENOMIC DNA]</scope>
    <source>
        <strain evidence="3 4">M169</strain>
    </source>
</reference>
<dbReference type="EMBL" id="JAKNSF020000130">
    <property type="protein sequence ID" value="KAK7713040.1"/>
    <property type="molecule type" value="Genomic_DNA"/>
</dbReference>
<feature type="transmembrane region" description="Helical" evidence="2">
    <location>
        <begin position="12"/>
        <end position="34"/>
    </location>
</feature>
<evidence type="ECO:0000313" key="4">
    <source>
        <dbReference type="Proteomes" id="UP001430848"/>
    </source>
</evidence>